<dbReference type="InterPro" id="IPR005545">
    <property type="entry name" value="YCII"/>
</dbReference>
<dbReference type="InterPro" id="IPR051807">
    <property type="entry name" value="Sec-metab_biosynth-assoc"/>
</dbReference>
<dbReference type="SUPFAM" id="SSF54909">
    <property type="entry name" value="Dimeric alpha+beta barrel"/>
    <property type="match status" value="1"/>
</dbReference>
<evidence type="ECO:0000313" key="3">
    <source>
        <dbReference type="EMBL" id="OGK27716.1"/>
    </source>
</evidence>
<dbReference type="STRING" id="1802040.A3C28_02390"/>
<dbReference type="AlphaFoldDB" id="A0A1F7H9Y9"/>
<name>A0A1F7H9Y9_9BACT</name>
<evidence type="ECO:0000313" key="4">
    <source>
        <dbReference type="Proteomes" id="UP000178597"/>
    </source>
</evidence>
<protein>
    <recommendedName>
        <fullName evidence="2">YCII-related domain-containing protein</fullName>
    </recommendedName>
</protein>
<organism evidence="3 4">
    <name type="scientific">Candidatus Roizmanbacteria bacterium RIFCSPHIGHO2_02_FULL_39_9</name>
    <dbReference type="NCBI Taxonomy" id="1802040"/>
    <lineage>
        <taxon>Bacteria</taxon>
        <taxon>Candidatus Roizmaniibacteriota</taxon>
    </lineage>
</organism>
<accession>A0A1F7H9Y9</accession>
<feature type="domain" description="YCII-related" evidence="2">
    <location>
        <begin position="1"/>
        <end position="89"/>
    </location>
</feature>
<dbReference type="EMBL" id="MFZP01000023">
    <property type="protein sequence ID" value="OGK27716.1"/>
    <property type="molecule type" value="Genomic_DNA"/>
</dbReference>
<dbReference type="InterPro" id="IPR011008">
    <property type="entry name" value="Dimeric_a/b-barrel"/>
</dbReference>
<proteinExistence type="inferred from homology"/>
<reference evidence="3 4" key="1">
    <citation type="journal article" date="2016" name="Nat. Commun.">
        <title>Thousands of microbial genomes shed light on interconnected biogeochemical processes in an aquifer system.</title>
        <authorList>
            <person name="Anantharaman K."/>
            <person name="Brown C.T."/>
            <person name="Hug L.A."/>
            <person name="Sharon I."/>
            <person name="Castelle C.J."/>
            <person name="Probst A.J."/>
            <person name="Thomas B.C."/>
            <person name="Singh A."/>
            <person name="Wilkins M.J."/>
            <person name="Karaoz U."/>
            <person name="Brodie E.L."/>
            <person name="Williams K.H."/>
            <person name="Hubbard S.S."/>
            <person name="Banfield J.F."/>
        </authorList>
    </citation>
    <scope>NUCLEOTIDE SEQUENCE [LARGE SCALE GENOMIC DNA]</scope>
</reference>
<dbReference type="Proteomes" id="UP000178597">
    <property type="component" value="Unassembled WGS sequence"/>
</dbReference>
<dbReference type="PANTHER" id="PTHR33606">
    <property type="entry name" value="PROTEIN YCII"/>
    <property type="match status" value="1"/>
</dbReference>
<evidence type="ECO:0000256" key="1">
    <source>
        <dbReference type="ARBA" id="ARBA00007689"/>
    </source>
</evidence>
<gene>
    <name evidence="3" type="ORF">A3C28_02390</name>
</gene>
<dbReference type="Pfam" id="PF03795">
    <property type="entry name" value="YCII"/>
    <property type="match status" value="1"/>
</dbReference>
<comment type="caution">
    <text evidence="3">The sequence shown here is derived from an EMBL/GenBank/DDBJ whole genome shotgun (WGS) entry which is preliminary data.</text>
</comment>
<dbReference type="Gene3D" id="3.30.70.1060">
    <property type="entry name" value="Dimeric alpha+beta barrel"/>
    <property type="match status" value="1"/>
</dbReference>
<dbReference type="PANTHER" id="PTHR33606:SF3">
    <property type="entry name" value="PROTEIN YCII"/>
    <property type="match status" value="1"/>
</dbReference>
<comment type="similarity">
    <text evidence="1">Belongs to the YciI family.</text>
</comment>
<sequence length="110" mass="12855">MQFIIFGKDGTDDKAKERREAARPTHIALGEELRQAGNMWYGAALWDDDNEMIGSMILVDFPSRKELQEWLDTEPYVTGGVWKSIEILKCNVRDPWQFNRPQSFFESKKK</sequence>
<evidence type="ECO:0000259" key="2">
    <source>
        <dbReference type="Pfam" id="PF03795"/>
    </source>
</evidence>